<dbReference type="Pfam" id="PF13456">
    <property type="entry name" value="RVT_3"/>
    <property type="match status" value="1"/>
</dbReference>
<dbReference type="InterPro" id="IPR002156">
    <property type="entry name" value="RNaseH_domain"/>
</dbReference>
<evidence type="ECO:0000256" key="11">
    <source>
        <dbReference type="ARBA" id="ARBA00023229"/>
    </source>
</evidence>
<dbReference type="GO" id="GO:0005789">
    <property type="term" value="C:endoplasmic reticulum membrane"/>
    <property type="evidence" value="ECO:0007669"/>
    <property type="project" value="UniProtKB-SubCell"/>
</dbReference>
<dbReference type="InterPro" id="IPR044730">
    <property type="entry name" value="RNase_H-like_dom_plant"/>
</dbReference>
<dbReference type="InterPro" id="IPR023074">
    <property type="entry name" value="HMG_CoA_Rdtase_cat_sf"/>
</dbReference>
<dbReference type="PANTHER" id="PTHR10572:SF44">
    <property type="entry name" value="3-HYDROXY-3-METHYLGLUTARYL-COENZYME A REDUCTASE 1"/>
    <property type="match status" value="1"/>
</dbReference>
<comment type="catalytic activity">
    <reaction evidence="12">
        <text>(R)-mevalonate + 2 NADP(+) + CoA = (3S)-3-hydroxy-3-methylglutaryl-CoA + 2 NADPH + 2 H(+)</text>
        <dbReference type="Rhea" id="RHEA:15989"/>
        <dbReference type="ChEBI" id="CHEBI:15378"/>
        <dbReference type="ChEBI" id="CHEBI:36464"/>
        <dbReference type="ChEBI" id="CHEBI:43074"/>
        <dbReference type="ChEBI" id="CHEBI:57287"/>
        <dbReference type="ChEBI" id="CHEBI:57783"/>
        <dbReference type="ChEBI" id="CHEBI:58349"/>
        <dbReference type="EC" id="1.1.1.34"/>
    </reaction>
</comment>
<dbReference type="GO" id="GO:0004523">
    <property type="term" value="F:RNA-DNA hybrid ribonuclease activity"/>
    <property type="evidence" value="ECO:0007669"/>
    <property type="project" value="InterPro"/>
</dbReference>
<dbReference type="NCBIfam" id="TIGR00533">
    <property type="entry name" value="HMG_CoA_R_NADP"/>
    <property type="match status" value="1"/>
</dbReference>
<evidence type="ECO:0000256" key="1">
    <source>
        <dbReference type="ARBA" id="ARBA00004477"/>
    </source>
</evidence>
<keyword evidence="5 12" id="KW-0256">Endoplasmic reticulum</keyword>
<evidence type="ECO:0000256" key="2">
    <source>
        <dbReference type="ARBA" id="ARBA00005084"/>
    </source>
</evidence>
<feature type="transmembrane region" description="Helical" evidence="12">
    <location>
        <begin position="36"/>
        <end position="57"/>
    </location>
</feature>
<keyword evidence="7 12" id="KW-1133">Transmembrane helix</keyword>
<keyword evidence="9 12" id="KW-0472">Membrane</keyword>
<feature type="domain" description="RNase H type-1" evidence="13">
    <location>
        <begin position="618"/>
        <end position="699"/>
    </location>
</feature>
<dbReference type="GO" id="GO:0003676">
    <property type="term" value="F:nucleic acid binding"/>
    <property type="evidence" value="ECO:0007669"/>
    <property type="project" value="InterPro"/>
</dbReference>
<dbReference type="OrthoDB" id="310654at2759"/>
<dbReference type="SUPFAM" id="SSF55035">
    <property type="entry name" value="NAD-binding domain of HMG-CoA reductase"/>
    <property type="match status" value="1"/>
</dbReference>
<dbReference type="Gene3D" id="3.30.70.420">
    <property type="entry name" value="Hydroxymethylglutaryl-CoA reductase, class I/II, NAD/NADP-binding domain"/>
    <property type="match status" value="1"/>
</dbReference>
<dbReference type="PROSITE" id="PS01192">
    <property type="entry name" value="HMG_COA_REDUCTASE_3"/>
    <property type="match status" value="1"/>
</dbReference>
<evidence type="ECO:0000256" key="8">
    <source>
        <dbReference type="ARBA" id="ARBA00023002"/>
    </source>
</evidence>
<proteinExistence type="inferred from homology"/>
<evidence type="ECO:0000313" key="14">
    <source>
        <dbReference type="EMBL" id="KAG8498173.1"/>
    </source>
</evidence>
<dbReference type="InterPro" id="IPR004554">
    <property type="entry name" value="HMG_CoA_Rdtase_eu_arc"/>
</dbReference>
<evidence type="ECO:0000256" key="10">
    <source>
        <dbReference type="ARBA" id="ARBA00023180"/>
    </source>
</evidence>
<dbReference type="CDD" id="cd06222">
    <property type="entry name" value="RNase_H_like"/>
    <property type="match status" value="1"/>
</dbReference>
<dbReference type="UniPathway" id="UPA00058">
    <property type="reaction ID" value="UER00103"/>
</dbReference>
<dbReference type="FunFam" id="1.10.3270.10:FF:000002">
    <property type="entry name" value="3-hydroxy-3-methylglutaryl coenzyme A reductase"/>
    <property type="match status" value="1"/>
</dbReference>
<dbReference type="EC" id="1.1.1.34" evidence="12"/>
<evidence type="ECO:0000256" key="5">
    <source>
        <dbReference type="ARBA" id="ARBA00022824"/>
    </source>
</evidence>
<dbReference type="CDD" id="cd00643">
    <property type="entry name" value="HMG-CoA_reductase_classI"/>
    <property type="match status" value="1"/>
</dbReference>
<accession>A0A8J6DBC9</accession>
<keyword evidence="6 12" id="KW-0521">NADP</keyword>
<reference evidence="14 15" key="1">
    <citation type="journal article" date="2021" name="bioRxiv">
        <title>The Gossypium anomalum genome as a resource for cotton improvement and evolutionary analysis of hybrid incompatibility.</title>
        <authorList>
            <person name="Grover C.E."/>
            <person name="Yuan D."/>
            <person name="Arick M.A."/>
            <person name="Miller E.R."/>
            <person name="Hu G."/>
            <person name="Peterson D.G."/>
            <person name="Wendel J.F."/>
            <person name="Udall J.A."/>
        </authorList>
    </citation>
    <scope>NUCLEOTIDE SEQUENCE [LARGE SCALE GENOMIC DNA]</scope>
    <source>
        <strain evidence="14">JFW-Udall</strain>
        <tissue evidence="14">Leaf</tissue>
    </source>
</reference>
<comment type="similarity">
    <text evidence="3 12">Belongs to the HMG-CoA reductase family.</text>
</comment>
<dbReference type="InterPro" id="IPR023282">
    <property type="entry name" value="HMG_CoA_Rdtase_N"/>
</dbReference>
<keyword evidence="10" id="KW-0325">Glycoprotein</keyword>
<dbReference type="PROSITE" id="PS00066">
    <property type="entry name" value="HMG_COA_REDUCTASE_1"/>
    <property type="match status" value="1"/>
</dbReference>
<evidence type="ECO:0000256" key="3">
    <source>
        <dbReference type="ARBA" id="ARBA00007661"/>
    </source>
</evidence>
<dbReference type="AlphaFoldDB" id="A0A8J6DBC9"/>
<dbReference type="InterPro" id="IPR009029">
    <property type="entry name" value="HMG_CoA_Rdtase_sub-bd_dom_sf"/>
</dbReference>
<comment type="caution">
    <text evidence="14">The sequence shown here is derived from an EMBL/GenBank/DDBJ whole genome shotgun (WGS) entry which is preliminary data.</text>
</comment>
<dbReference type="Proteomes" id="UP000701853">
    <property type="component" value="Chromosome 3"/>
</dbReference>
<protein>
    <recommendedName>
        <fullName evidence="12">3-hydroxy-3-methylglutaryl coenzyme A reductase</fullName>
        <shortName evidence="12">HMG-CoA reductase</shortName>
        <ecNumber evidence="12">1.1.1.34</ecNumber>
    </recommendedName>
</protein>
<evidence type="ECO:0000256" key="7">
    <source>
        <dbReference type="ARBA" id="ARBA00022989"/>
    </source>
</evidence>
<dbReference type="FunFam" id="3.90.770.10:FF:000001">
    <property type="entry name" value="3-hydroxy-3-methylglutaryl coenzyme A reductase"/>
    <property type="match status" value="1"/>
</dbReference>
<dbReference type="FunFam" id="3.30.70.420:FF:000001">
    <property type="entry name" value="3-hydroxy-3-methylglutaryl coenzyme A reductase"/>
    <property type="match status" value="1"/>
</dbReference>
<evidence type="ECO:0000256" key="12">
    <source>
        <dbReference type="RuleBase" id="RU361219"/>
    </source>
</evidence>
<evidence type="ECO:0000256" key="4">
    <source>
        <dbReference type="ARBA" id="ARBA00022692"/>
    </source>
</evidence>
<comment type="subcellular location">
    <subcellularLocation>
        <location evidence="1 12">Endoplasmic reticulum membrane</location>
        <topology evidence="1 12">Multi-pass membrane protein</topology>
    </subcellularLocation>
</comment>
<keyword evidence="15" id="KW-1185">Reference proteome</keyword>
<dbReference type="GO" id="GO:0016126">
    <property type="term" value="P:sterol biosynthetic process"/>
    <property type="evidence" value="ECO:0007669"/>
    <property type="project" value="TreeGrafter"/>
</dbReference>
<organism evidence="14 15">
    <name type="scientific">Gossypium anomalum</name>
    <dbReference type="NCBI Taxonomy" id="47600"/>
    <lineage>
        <taxon>Eukaryota</taxon>
        <taxon>Viridiplantae</taxon>
        <taxon>Streptophyta</taxon>
        <taxon>Embryophyta</taxon>
        <taxon>Tracheophyta</taxon>
        <taxon>Spermatophyta</taxon>
        <taxon>Magnoliopsida</taxon>
        <taxon>eudicotyledons</taxon>
        <taxon>Gunneridae</taxon>
        <taxon>Pentapetalae</taxon>
        <taxon>rosids</taxon>
        <taxon>malvids</taxon>
        <taxon>Malvales</taxon>
        <taxon>Malvaceae</taxon>
        <taxon>Malvoideae</taxon>
        <taxon>Gossypium</taxon>
    </lineage>
</organism>
<dbReference type="PROSITE" id="PS50065">
    <property type="entry name" value="HMG_COA_REDUCTASE_4"/>
    <property type="match status" value="1"/>
</dbReference>
<sequence length="724" mass="79137">MEAPRLYSTKPVQSLKPTKKIPLEEDQGKASDALPLPLHLTNALFFTLFFSVVYFLLSRWREKIRTSTPLHVITFSDTIAILSFFASFIYLLGFFGIDFVQSLVFQPSPDVWVAEDEEEDNQVLLAKEDTCKVPCGQALDCSLPPLPRAAPIVTTQKVFDEKPVTVTTKEDEEIIKSVVAGTTPSYSLESKLGDCKRAAAIRREALQRLTGKSLSGLPLDGLDYESILGQCCEMPVGYVQIPVGIAGPLLVNGREYSVPMATTEGCLVASTNRGCKAIHLSGGATSVLLKDGMTRAPCVRFGTAKRAADLKLYLEDPDNFETLSVVFNRSSRFGRLQGIKCAIAGKNLYIRFTCSTGDAMGMNMVSKGVQNVLDFLQTDFPDMDVIGISGNFCSDKKPAAVNWIEGRGKSVVCEAIIKGDVVRKVLKTSVESLVELNMLKNLTGSAMAGALGGFNAHASNIVTAIYIATGQDPAQNVESSHCITMMEAVNEGKDLHISVTMPSIEVGTVGGGTQLASQSACLNLLGVKGASKETPGANSRTLATIVASAVLAGELSLMSALAAGQLVKSHMKYNRSSKDLAMIKLMLWKLPSIDAFEIEWKNPHPRGWQLVNWVQQILWCCSILQLDARAMHGGLITAWDHRFWRIQVERDCLELMNMLQQGTVKIWISGTLYYRDWTLVFRHIYRETNLVADGLARSAPRDGIGIVYFTSSTNPRAVGIELLR</sequence>
<dbReference type="GO" id="GO:0005778">
    <property type="term" value="C:peroxisomal membrane"/>
    <property type="evidence" value="ECO:0007669"/>
    <property type="project" value="TreeGrafter"/>
</dbReference>
<dbReference type="InterPro" id="IPR002202">
    <property type="entry name" value="HMG_CoA_Rdtase"/>
</dbReference>
<keyword evidence="11" id="KW-0414">Isoprene biosynthesis</keyword>
<name>A0A8J6DBC9_9ROSI</name>
<gene>
    <name evidence="14" type="ORF">CXB51_006702</name>
</gene>
<dbReference type="Gene3D" id="3.90.770.10">
    <property type="entry name" value="3-hydroxy-3-methylglutaryl-coenzyme A Reductase, Chain A, domain 2"/>
    <property type="match status" value="1"/>
</dbReference>
<evidence type="ECO:0000259" key="13">
    <source>
        <dbReference type="Pfam" id="PF13456"/>
    </source>
</evidence>
<dbReference type="InterPro" id="IPR023076">
    <property type="entry name" value="HMG_CoA_Rdtase_CS"/>
</dbReference>
<dbReference type="PRINTS" id="PR00071">
    <property type="entry name" value="HMGCOARDTASE"/>
</dbReference>
<evidence type="ECO:0000256" key="6">
    <source>
        <dbReference type="ARBA" id="ARBA00022857"/>
    </source>
</evidence>
<dbReference type="PANTHER" id="PTHR10572">
    <property type="entry name" value="3-HYDROXY-3-METHYLGLUTARYL-COENZYME A REDUCTASE"/>
    <property type="match status" value="1"/>
</dbReference>
<dbReference type="GO" id="GO:0008299">
    <property type="term" value="P:isoprenoid biosynthetic process"/>
    <property type="evidence" value="ECO:0007669"/>
    <property type="project" value="UniProtKB-KW"/>
</dbReference>
<dbReference type="InterPro" id="IPR009023">
    <property type="entry name" value="HMG_CoA_Rdtase_NAD(P)-bd_sf"/>
</dbReference>
<dbReference type="EMBL" id="JAHUZN010000003">
    <property type="protein sequence ID" value="KAG8498173.1"/>
    <property type="molecule type" value="Genomic_DNA"/>
</dbReference>
<dbReference type="GO" id="GO:0004420">
    <property type="term" value="F:hydroxymethylglutaryl-CoA reductase (NADPH) activity"/>
    <property type="evidence" value="ECO:0007669"/>
    <property type="project" value="UniProtKB-EC"/>
</dbReference>
<evidence type="ECO:0000256" key="9">
    <source>
        <dbReference type="ARBA" id="ARBA00023136"/>
    </source>
</evidence>
<keyword evidence="8 12" id="KW-0560">Oxidoreductase</keyword>
<comment type="pathway">
    <text evidence="2 12">Metabolic intermediate biosynthesis; (R)-mevalonate biosynthesis; (R)-mevalonate from acetyl-CoA: step 3/3.</text>
</comment>
<dbReference type="Gene3D" id="1.10.3270.10">
    <property type="entry name" value="HMGR, N-terminal domain"/>
    <property type="match status" value="1"/>
</dbReference>
<dbReference type="SUPFAM" id="SSF56542">
    <property type="entry name" value="Substrate-binding domain of HMG-CoA reductase"/>
    <property type="match status" value="1"/>
</dbReference>
<dbReference type="PROSITE" id="PS00318">
    <property type="entry name" value="HMG_COA_REDUCTASE_2"/>
    <property type="match status" value="1"/>
</dbReference>
<dbReference type="Pfam" id="PF00368">
    <property type="entry name" value="HMG-CoA_red"/>
    <property type="match status" value="1"/>
</dbReference>
<keyword evidence="4 12" id="KW-0812">Transmembrane</keyword>
<dbReference type="GO" id="GO:0015936">
    <property type="term" value="P:coenzyme A metabolic process"/>
    <property type="evidence" value="ECO:0007669"/>
    <property type="project" value="InterPro"/>
</dbReference>
<evidence type="ECO:0000313" key="15">
    <source>
        <dbReference type="Proteomes" id="UP000701853"/>
    </source>
</evidence>
<feature type="transmembrane region" description="Helical" evidence="12">
    <location>
        <begin position="78"/>
        <end position="97"/>
    </location>
</feature>